<keyword evidence="10 11" id="KW-0998">Cell outer membrane</keyword>
<dbReference type="Proteomes" id="UP000031631">
    <property type="component" value="Chromosome"/>
</dbReference>
<evidence type="ECO:0000256" key="4">
    <source>
        <dbReference type="ARBA" id="ARBA00022452"/>
    </source>
</evidence>
<sequence length="662" mass="74487">MKRNKLSNMHLRLSTLATALLFAIPTLAADRTIEDLKGLSLEQLANMQVSILSKKPERLADSAAAVFVLTSEDIRRSGYSTIPELLRLVPGMNVARIDTSEWAISSRGFNSRFANKLLVMVDGRSVYNSLFSGVYWEALDTLLPDVERIEIIRGPGASTWGANAVNGVINIITKNASDTLGVLATAHAGNQQRGGAVRYGTQTGESGSVRAYMKYDNRDPEKKLASGLDIKDFYGKRFGARGDWEPSSDDAVSIQGELFDANAEDPWLSGGNLMTQWQHIRASGAEDSFQAYYSRFKMESDSDHVSVQELEDTVDLEYRHQFVPLGRHDLIGGLGYRWQRSNIRGAGLTHAEPPERTYSRISAFFQDDIALVDDRWFLTLGTKLEHNDFTGFEIQPTIRTRWHPQPNSTLWASVSRAVRTPNRAEHDLAAEQLALPPSPSTGGLPVYYRTTTNREMESETLVAYEAGYRWQPAKRLGMDLSLFYNDYEELRTLELGSPTLDPQPFPRWIVPTTAENRMQGHSYGMELTADWRLTDELRLQGWYSLLKMDLTVDEGSDSLESADIQKQSPEQQAGLRSALNLPHDMELDLFLRYVGALKEFKVDDYVELDARLGWNIKDNLSLSLIGRNLLQSSHQEFGTEAILNAPPHEIVHELFLRAELKY</sequence>
<comment type="subcellular location">
    <subcellularLocation>
        <location evidence="1 11">Cell outer membrane</location>
        <topology evidence="1 11">Multi-pass membrane protein</topology>
    </subcellularLocation>
</comment>
<name>A0A7U6GI69_9GAMM</name>
<dbReference type="KEGG" id="tbn:TBH_C1174"/>
<proteinExistence type="inferred from homology"/>
<evidence type="ECO:0000256" key="8">
    <source>
        <dbReference type="ARBA" id="ARBA00023136"/>
    </source>
</evidence>
<evidence type="ECO:0000259" key="15">
    <source>
        <dbReference type="Pfam" id="PF07715"/>
    </source>
</evidence>
<evidence type="ECO:0000256" key="3">
    <source>
        <dbReference type="ARBA" id="ARBA00022448"/>
    </source>
</evidence>
<dbReference type="InterPro" id="IPR012910">
    <property type="entry name" value="Plug_dom"/>
</dbReference>
<evidence type="ECO:0000256" key="1">
    <source>
        <dbReference type="ARBA" id="ARBA00004571"/>
    </source>
</evidence>
<evidence type="ECO:0000259" key="14">
    <source>
        <dbReference type="Pfam" id="PF00593"/>
    </source>
</evidence>
<feature type="signal peptide" evidence="13">
    <location>
        <begin position="1"/>
        <end position="28"/>
    </location>
</feature>
<dbReference type="SUPFAM" id="SSF56935">
    <property type="entry name" value="Porins"/>
    <property type="match status" value="1"/>
</dbReference>
<evidence type="ECO:0000256" key="9">
    <source>
        <dbReference type="ARBA" id="ARBA00023170"/>
    </source>
</evidence>
<keyword evidence="8 11" id="KW-0472">Membrane</keyword>
<dbReference type="PROSITE" id="PS52016">
    <property type="entry name" value="TONB_DEPENDENT_REC_3"/>
    <property type="match status" value="1"/>
</dbReference>
<comment type="similarity">
    <text evidence="2">Belongs to the TonB-dependent receptor family. Hemoglobin/haptoglobin binding protein subfamily.</text>
</comment>
<evidence type="ECO:0000256" key="11">
    <source>
        <dbReference type="PROSITE-ProRule" id="PRU01360"/>
    </source>
</evidence>
<dbReference type="GO" id="GO:0044718">
    <property type="term" value="P:siderophore transmembrane transport"/>
    <property type="evidence" value="ECO:0007669"/>
    <property type="project" value="TreeGrafter"/>
</dbReference>
<feature type="domain" description="TonB-dependent receptor-like beta-barrel" evidence="14">
    <location>
        <begin position="211"/>
        <end position="629"/>
    </location>
</feature>
<feature type="domain" description="TonB-dependent receptor plug" evidence="15">
    <location>
        <begin position="59"/>
        <end position="168"/>
    </location>
</feature>
<dbReference type="RefSeq" id="WP_052469923.1">
    <property type="nucleotide sequence ID" value="NZ_AP012273.1"/>
</dbReference>
<evidence type="ECO:0000256" key="13">
    <source>
        <dbReference type="SAM" id="SignalP"/>
    </source>
</evidence>
<dbReference type="InterPro" id="IPR000531">
    <property type="entry name" value="Beta-barrel_TonB"/>
</dbReference>
<dbReference type="InterPro" id="IPR037066">
    <property type="entry name" value="Plug_dom_sf"/>
</dbReference>
<dbReference type="GO" id="GO:0015344">
    <property type="term" value="F:siderophore uptake transmembrane transporter activity"/>
    <property type="evidence" value="ECO:0007669"/>
    <property type="project" value="TreeGrafter"/>
</dbReference>
<dbReference type="PANTHER" id="PTHR30069:SF29">
    <property type="entry name" value="HEMOGLOBIN AND HEMOGLOBIN-HAPTOGLOBIN-BINDING PROTEIN 1-RELATED"/>
    <property type="match status" value="1"/>
</dbReference>
<evidence type="ECO:0000313" key="17">
    <source>
        <dbReference type="Proteomes" id="UP000031631"/>
    </source>
</evidence>
<keyword evidence="7 12" id="KW-0798">TonB box</keyword>
<dbReference type="Pfam" id="PF07715">
    <property type="entry name" value="Plug"/>
    <property type="match status" value="1"/>
</dbReference>
<evidence type="ECO:0000256" key="5">
    <source>
        <dbReference type="ARBA" id="ARBA00022692"/>
    </source>
</evidence>
<keyword evidence="3 11" id="KW-0813">Transport</keyword>
<dbReference type="Gene3D" id="2.170.130.10">
    <property type="entry name" value="TonB-dependent receptor, plug domain"/>
    <property type="match status" value="1"/>
</dbReference>
<reference evidence="16 17" key="1">
    <citation type="journal article" date="2014" name="PLoS ONE">
        <title>Physiological and genomic features of a novel sulfur-oxidizing gammaproteobacterium belonging to a previously uncultivated symbiotic lineage isolated from a hydrothermal vent.</title>
        <authorList>
            <person name="Nunoura T."/>
            <person name="Takaki Y."/>
            <person name="Kazama H."/>
            <person name="Kakuta J."/>
            <person name="Shimamura S."/>
            <person name="Makita H."/>
            <person name="Hirai M."/>
            <person name="Miyazaki M."/>
            <person name="Takai K."/>
        </authorList>
    </citation>
    <scope>NUCLEOTIDE SEQUENCE [LARGE SCALE GENOMIC DNA]</scope>
    <source>
        <strain evidence="16 17">Hiromi1</strain>
    </source>
</reference>
<keyword evidence="4 11" id="KW-1134">Transmembrane beta strand</keyword>
<dbReference type="GO" id="GO:0009279">
    <property type="term" value="C:cell outer membrane"/>
    <property type="evidence" value="ECO:0007669"/>
    <property type="project" value="UniProtKB-SubCell"/>
</dbReference>
<dbReference type="InterPro" id="IPR039426">
    <property type="entry name" value="TonB-dep_rcpt-like"/>
</dbReference>
<evidence type="ECO:0000313" key="16">
    <source>
        <dbReference type="EMBL" id="BAO44101.1"/>
    </source>
</evidence>
<dbReference type="PANTHER" id="PTHR30069">
    <property type="entry name" value="TONB-DEPENDENT OUTER MEMBRANE RECEPTOR"/>
    <property type="match status" value="1"/>
</dbReference>
<dbReference type="Gene3D" id="2.40.170.20">
    <property type="entry name" value="TonB-dependent receptor, beta-barrel domain"/>
    <property type="match status" value="1"/>
</dbReference>
<accession>A0A7U6GI69</accession>
<keyword evidence="9" id="KW-0675">Receptor</keyword>
<dbReference type="OrthoDB" id="9758929at2"/>
<evidence type="ECO:0000256" key="6">
    <source>
        <dbReference type="ARBA" id="ARBA00022729"/>
    </source>
</evidence>
<keyword evidence="17" id="KW-1185">Reference proteome</keyword>
<gene>
    <name evidence="16" type="ORF">TBH_C1174</name>
</gene>
<organism evidence="16 17">
    <name type="scientific">Thiolapillus brandeum</name>
    <dbReference type="NCBI Taxonomy" id="1076588"/>
    <lineage>
        <taxon>Bacteria</taxon>
        <taxon>Pseudomonadati</taxon>
        <taxon>Pseudomonadota</taxon>
        <taxon>Gammaproteobacteria</taxon>
        <taxon>Chromatiales</taxon>
        <taxon>Sedimenticolaceae</taxon>
        <taxon>Thiolapillus</taxon>
    </lineage>
</organism>
<evidence type="ECO:0000256" key="7">
    <source>
        <dbReference type="ARBA" id="ARBA00023077"/>
    </source>
</evidence>
<evidence type="ECO:0000256" key="12">
    <source>
        <dbReference type="RuleBase" id="RU003357"/>
    </source>
</evidence>
<keyword evidence="5 11" id="KW-0812">Transmembrane</keyword>
<dbReference type="InterPro" id="IPR036942">
    <property type="entry name" value="Beta-barrel_TonB_sf"/>
</dbReference>
<dbReference type="EMBL" id="AP012273">
    <property type="protein sequence ID" value="BAO44101.1"/>
    <property type="molecule type" value="Genomic_DNA"/>
</dbReference>
<protein>
    <submittedName>
        <fullName evidence="16">Iron complex outermembrane recepter protein</fullName>
    </submittedName>
</protein>
<evidence type="ECO:0000256" key="2">
    <source>
        <dbReference type="ARBA" id="ARBA00008143"/>
    </source>
</evidence>
<feature type="chain" id="PRO_5031464088" evidence="13">
    <location>
        <begin position="29"/>
        <end position="662"/>
    </location>
</feature>
<dbReference type="Pfam" id="PF00593">
    <property type="entry name" value="TonB_dep_Rec_b-barrel"/>
    <property type="match status" value="1"/>
</dbReference>
<evidence type="ECO:0000256" key="10">
    <source>
        <dbReference type="ARBA" id="ARBA00023237"/>
    </source>
</evidence>
<dbReference type="AlphaFoldDB" id="A0A7U6GI69"/>
<keyword evidence="6 13" id="KW-0732">Signal</keyword>